<comment type="cofactor">
    <cofactor evidence="1">
        <name>Mg(2+)</name>
        <dbReference type="ChEBI" id="CHEBI:18420"/>
    </cofactor>
</comment>
<proteinExistence type="predicted"/>
<dbReference type="EC" id="2.7.7.65" evidence="2"/>
<dbReference type="NCBIfam" id="TIGR00254">
    <property type="entry name" value="GGDEF"/>
    <property type="match status" value="1"/>
</dbReference>
<comment type="caution">
    <text evidence="5">The sequence shown here is derived from an EMBL/GenBank/DDBJ whole genome shotgun (WGS) entry which is preliminary data.</text>
</comment>
<dbReference type="InterPro" id="IPR000160">
    <property type="entry name" value="GGDEF_dom"/>
</dbReference>
<dbReference type="CDD" id="cd01949">
    <property type="entry name" value="GGDEF"/>
    <property type="match status" value="1"/>
</dbReference>
<dbReference type="GO" id="GO:0052621">
    <property type="term" value="F:diguanylate cyclase activity"/>
    <property type="evidence" value="ECO:0007669"/>
    <property type="project" value="UniProtKB-EC"/>
</dbReference>
<dbReference type="InterPro" id="IPR050469">
    <property type="entry name" value="Diguanylate_Cyclase"/>
</dbReference>
<gene>
    <name evidence="5" type="ORF">HII17_17060</name>
</gene>
<dbReference type="RefSeq" id="WP_169076585.1">
    <property type="nucleotide sequence ID" value="NZ_JABBXH010000007.1"/>
</dbReference>
<accession>A0A7Y0LHB9</accession>
<dbReference type="SMART" id="SM00267">
    <property type="entry name" value="GGDEF"/>
    <property type="match status" value="1"/>
</dbReference>
<dbReference type="PANTHER" id="PTHR45138">
    <property type="entry name" value="REGULATORY COMPONENTS OF SENSORY TRANSDUCTION SYSTEM"/>
    <property type="match status" value="1"/>
</dbReference>
<evidence type="ECO:0000259" key="4">
    <source>
        <dbReference type="PROSITE" id="PS50887"/>
    </source>
</evidence>
<evidence type="ECO:0000256" key="2">
    <source>
        <dbReference type="ARBA" id="ARBA00012528"/>
    </source>
</evidence>
<evidence type="ECO:0000256" key="3">
    <source>
        <dbReference type="ARBA" id="ARBA00034247"/>
    </source>
</evidence>
<evidence type="ECO:0000256" key="1">
    <source>
        <dbReference type="ARBA" id="ARBA00001946"/>
    </source>
</evidence>
<dbReference type="InterPro" id="IPR043128">
    <property type="entry name" value="Rev_trsase/Diguanyl_cyclase"/>
</dbReference>
<dbReference type="SUPFAM" id="SSF55073">
    <property type="entry name" value="Nucleotide cyclase"/>
    <property type="match status" value="1"/>
</dbReference>
<dbReference type="GO" id="GO:1902201">
    <property type="term" value="P:negative regulation of bacterial-type flagellum-dependent cell motility"/>
    <property type="evidence" value="ECO:0007669"/>
    <property type="project" value="TreeGrafter"/>
</dbReference>
<reference evidence="5 6" key="1">
    <citation type="submission" date="2020-04" db="EMBL/GenBank/DDBJ databases">
        <title>Thalassotalea sp. M1531, isolated from the surface of marine red alga.</title>
        <authorList>
            <person name="Pang L."/>
            <person name="Lu D.-C."/>
        </authorList>
    </citation>
    <scope>NUCLEOTIDE SEQUENCE [LARGE SCALE GENOMIC DNA]</scope>
    <source>
        <strain evidence="5 6">M1531</strain>
    </source>
</reference>
<dbReference type="Gene3D" id="3.30.70.270">
    <property type="match status" value="1"/>
</dbReference>
<evidence type="ECO:0000313" key="5">
    <source>
        <dbReference type="EMBL" id="NMP33265.1"/>
    </source>
</evidence>
<dbReference type="AlphaFoldDB" id="A0A7Y0LHB9"/>
<sequence length="345" mass="39466">MTDKVLDSIVEITSQRDSSALGISILATIAEFSPTCFITLYQGVEFPTRQLNPIHTLTGKEDENGIKQYLWEKPIPQAYKKYVDDNLLVLTKLSVYQTEDDIHHVFIPIINENKVVYAIDVSSEHRLSKYLDTLVAVAKVCENFYTVLATSERDTLTGLLNRRTYESKLTSLLSNQYTRQRVGIQRPGNVRHPLDLDYTWLAVVDIDHFKQVNDKFGHIYGDEVLLVLSQLMRQVFRENDLLFRFGGEEFVIIFEPITKEQAETALNKFINVVRNHKFPMVGKVTVSIGFAKIMSTDHPTTILDNADKALYYAKENGRDCLYSFENLIEQGLVKAVNIEGDIELF</sequence>
<dbReference type="EMBL" id="JABBXH010000007">
    <property type="protein sequence ID" value="NMP33265.1"/>
    <property type="molecule type" value="Genomic_DNA"/>
</dbReference>
<organism evidence="5 6">
    <name type="scientific">Thalassotalea algicola</name>
    <dbReference type="NCBI Taxonomy" id="2716224"/>
    <lineage>
        <taxon>Bacteria</taxon>
        <taxon>Pseudomonadati</taxon>
        <taxon>Pseudomonadota</taxon>
        <taxon>Gammaproteobacteria</taxon>
        <taxon>Alteromonadales</taxon>
        <taxon>Colwelliaceae</taxon>
        <taxon>Thalassotalea</taxon>
    </lineage>
</organism>
<dbReference type="Proteomes" id="UP000568664">
    <property type="component" value="Unassembled WGS sequence"/>
</dbReference>
<name>A0A7Y0LHB9_9GAMM</name>
<dbReference type="Pfam" id="PF00990">
    <property type="entry name" value="GGDEF"/>
    <property type="match status" value="1"/>
</dbReference>
<keyword evidence="6" id="KW-1185">Reference proteome</keyword>
<feature type="domain" description="GGDEF" evidence="4">
    <location>
        <begin position="197"/>
        <end position="326"/>
    </location>
</feature>
<dbReference type="PANTHER" id="PTHR45138:SF9">
    <property type="entry name" value="DIGUANYLATE CYCLASE DGCM-RELATED"/>
    <property type="match status" value="1"/>
</dbReference>
<dbReference type="InterPro" id="IPR029787">
    <property type="entry name" value="Nucleotide_cyclase"/>
</dbReference>
<comment type="catalytic activity">
    <reaction evidence="3">
        <text>2 GTP = 3',3'-c-di-GMP + 2 diphosphate</text>
        <dbReference type="Rhea" id="RHEA:24898"/>
        <dbReference type="ChEBI" id="CHEBI:33019"/>
        <dbReference type="ChEBI" id="CHEBI:37565"/>
        <dbReference type="ChEBI" id="CHEBI:58805"/>
        <dbReference type="EC" id="2.7.7.65"/>
    </reaction>
</comment>
<dbReference type="FunFam" id="3.30.70.270:FF:000001">
    <property type="entry name" value="Diguanylate cyclase domain protein"/>
    <property type="match status" value="1"/>
</dbReference>
<dbReference type="GO" id="GO:0005886">
    <property type="term" value="C:plasma membrane"/>
    <property type="evidence" value="ECO:0007669"/>
    <property type="project" value="TreeGrafter"/>
</dbReference>
<dbReference type="GO" id="GO:0043709">
    <property type="term" value="P:cell adhesion involved in single-species biofilm formation"/>
    <property type="evidence" value="ECO:0007669"/>
    <property type="project" value="TreeGrafter"/>
</dbReference>
<evidence type="ECO:0000313" key="6">
    <source>
        <dbReference type="Proteomes" id="UP000568664"/>
    </source>
</evidence>
<protein>
    <recommendedName>
        <fullName evidence="2">diguanylate cyclase</fullName>
        <ecNumber evidence="2">2.7.7.65</ecNumber>
    </recommendedName>
</protein>
<dbReference type="PROSITE" id="PS50887">
    <property type="entry name" value="GGDEF"/>
    <property type="match status" value="1"/>
</dbReference>